<name>A0ABV7JJW0_9SPHI</name>
<proteinExistence type="predicted"/>
<comment type="caution">
    <text evidence="1">The sequence shown here is derived from an EMBL/GenBank/DDBJ whole genome shotgun (WGS) entry which is preliminary data.</text>
</comment>
<protein>
    <recommendedName>
        <fullName evidence="3">GIY-YIG domain-containing protein</fullName>
    </recommendedName>
</protein>
<dbReference type="EMBL" id="JBHRTA010000036">
    <property type="protein sequence ID" value="MFC3198301.1"/>
    <property type="molecule type" value="Genomic_DNA"/>
</dbReference>
<evidence type="ECO:0008006" key="3">
    <source>
        <dbReference type="Google" id="ProtNLM"/>
    </source>
</evidence>
<reference evidence="2" key="1">
    <citation type="journal article" date="2019" name="Int. J. Syst. Evol. Microbiol.">
        <title>The Global Catalogue of Microorganisms (GCM) 10K type strain sequencing project: providing services to taxonomists for standard genome sequencing and annotation.</title>
        <authorList>
            <consortium name="The Broad Institute Genomics Platform"/>
            <consortium name="The Broad Institute Genome Sequencing Center for Infectious Disease"/>
            <person name="Wu L."/>
            <person name="Ma J."/>
        </authorList>
    </citation>
    <scope>NUCLEOTIDE SEQUENCE [LARGE SCALE GENOMIC DNA]</scope>
    <source>
        <strain evidence="2">KCTC 52416</strain>
    </source>
</reference>
<keyword evidence="2" id="KW-1185">Reference proteome</keyword>
<evidence type="ECO:0000313" key="1">
    <source>
        <dbReference type="EMBL" id="MFC3198301.1"/>
    </source>
</evidence>
<sequence length="132" mass="13919">MNVPEFTLTAVNIPGAAFAKVGAGKAGNLAAKGVGKGTHWVYEGLDAAGNVKYIGITGRDAAVRFGEDLNSGTARSLLDYRAINGATGLSKTQARIWEQTLINQYGLGKNGGQLLNKVNSIAPKNWRQFGIK</sequence>
<accession>A0ABV7JJW0</accession>
<dbReference type="RefSeq" id="WP_379022825.1">
    <property type="nucleotide sequence ID" value="NZ_JBHRTA010000036.1"/>
</dbReference>
<dbReference type="Proteomes" id="UP001595526">
    <property type="component" value="Unassembled WGS sequence"/>
</dbReference>
<gene>
    <name evidence="1" type="ORF">ACFOET_11820</name>
</gene>
<evidence type="ECO:0000313" key="2">
    <source>
        <dbReference type="Proteomes" id="UP001595526"/>
    </source>
</evidence>
<organism evidence="1 2">
    <name type="scientific">Parapedobacter deserti</name>
    <dbReference type="NCBI Taxonomy" id="1912957"/>
    <lineage>
        <taxon>Bacteria</taxon>
        <taxon>Pseudomonadati</taxon>
        <taxon>Bacteroidota</taxon>
        <taxon>Sphingobacteriia</taxon>
        <taxon>Sphingobacteriales</taxon>
        <taxon>Sphingobacteriaceae</taxon>
        <taxon>Parapedobacter</taxon>
    </lineage>
</organism>